<reference evidence="1 2" key="1">
    <citation type="journal article" date="2020" name="Phytopathology">
        <title>Genome Sequence Resources of Colletotrichum truncatum, C. plurivorum, C. musicola, and C. sojae: Four Species Pathogenic to Soybean (Glycine max).</title>
        <authorList>
            <person name="Rogerio F."/>
            <person name="Boufleur T.R."/>
            <person name="Ciampi-Guillardi M."/>
            <person name="Sukno S.A."/>
            <person name="Thon M.R."/>
            <person name="Massola Junior N.S."/>
            <person name="Baroncelli R."/>
        </authorList>
    </citation>
    <scope>NUCLEOTIDE SEQUENCE [LARGE SCALE GENOMIC DNA]</scope>
    <source>
        <strain evidence="1 2">CMES1059</strain>
    </source>
</reference>
<gene>
    <name evidence="1" type="ORF">CTRU02_215664</name>
</gene>
<sequence length="194" mass="21819">MDVPYLTLNGRSDNLTARLVAIIVQEMTTCISRWREYATSKDSQLQQLHRENQQYKARIEGQCQTISEQEERIRRLEFEMFPMEISPITASPAAFSMTLRGSKTSGSMKDLHSSFVGDALGDAPQETYGQIPDDDSAHNMDDVFSPLLALAVTAAEDTTTKDAEARDLPQTESKSPMKRHIEEVEVASKRVRHV</sequence>
<dbReference type="Proteomes" id="UP000805649">
    <property type="component" value="Unassembled WGS sequence"/>
</dbReference>
<name>A0ACC3YCA5_COLTU</name>
<keyword evidence="2" id="KW-1185">Reference proteome</keyword>
<organism evidence="1 2">
    <name type="scientific">Colletotrichum truncatum</name>
    <name type="common">Anthracnose fungus</name>
    <name type="synonym">Colletotrichum capsici</name>
    <dbReference type="NCBI Taxonomy" id="5467"/>
    <lineage>
        <taxon>Eukaryota</taxon>
        <taxon>Fungi</taxon>
        <taxon>Dikarya</taxon>
        <taxon>Ascomycota</taxon>
        <taxon>Pezizomycotina</taxon>
        <taxon>Sordariomycetes</taxon>
        <taxon>Hypocreomycetidae</taxon>
        <taxon>Glomerellales</taxon>
        <taxon>Glomerellaceae</taxon>
        <taxon>Colletotrichum</taxon>
        <taxon>Colletotrichum truncatum species complex</taxon>
    </lineage>
</organism>
<accession>A0ACC3YCA5</accession>
<evidence type="ECO:0000313" key="2">
    <source>
        <dbReference type="Proteomes" id="UP000805649"/>
    </source>
</evidence>
<evidence type="ECO:0000313" key="1">
    <source>
        <dbReference type="EMBL" id="KAL0929498.1"/>
    </source>
</evidence>
<comment type="caution">
    <text evidence="1">The sequence shown here is derived from an EMBL/GenBank/DDBJ whole genome shotgun (WGS) entry which is preliminary data.</text>
</comment>
<protein>
    <submittedName>
        <fullName evidence="1">Uncharacterized protein</fullName>
    </submittedName>
</protein>
<dbReference type="EMBL" id="VUJX02000017">
    <property type="protein sequence ID" value="KAL0929498.1"/>
    <property type="molecule type" value="Genomic_DNA"/>
</dbReference>
<proteinExistence type="predicted"/>